<sequence length="347" mass="39813">MIINKNLLPFIPALCISGTALAQNVYNDDTNKIDIYGRLEAQIAKGEESFTAEKEWAGRMSGRLGFSMSKELKAINNSRAIGKFEWQVRTEQNDTRFAEGEDLEARYNYVGIENDNLGTLIFGRTKNPMYQVMKITDQYKNFTPGIYNFGLSSIDTSYSFNRQDSTLQYEGKFGIHEIQAAYILGNNENERLDNGFMASYRMNFKGKSLDLSPALAISQFNRDDENTDTSRKQHNQIMAGVELAQSNFTFGVTADYVKIDLDDQSSEKYFGIDSVIAYKWHNFKVLAGYNFLDQNDESEYEKEDWRVEGQWTLARGTYLSLTYDRELVVKHEDSNDDGITFGLRYDF</sequence>
<dbReference type="GO" id="GO:0009279">
    <property type="term" value="C:cell outer membrane"/>
    <property type="evidence" value="ECO:0007669"/>
    <property type="project" value="UniProtKB-SubCell"/>
</dbReference>
<dbReference type="InterPro" id="IPR050298">
    <property type="entry name" value="Gram-neg_bact_OMP"/>
</dbReference>
<dbReference type="PRINTS" id="PR00183">
    <property type="entry name" value="ECOLIPORIN"/>
</dbReference>
<organism evidence="7 8">
    <name type="scientific">Vibrio ziniensis</name>
    <dbReference type="NCBI Taxonomy" id="2711221"/>
    <lineage>
        <taxon>Bacteria</taxon>
        <taxon>Pseudomonadati</taxon>
        <taxon>Pseudomonadota</taxon>
        <taxon>Gammaproteobacteria</taxon>
        <taxon>Vibrionales</taxon>
        <taxon>Vibrionaceae</taxon>
        <taxon>Vibrio</taxon>
    </lineage>
</organism>
<dbReference type="SUPFAM" id="SSF56935">
    <property type="entry name" value="Porins"/>
    <property type="match status" value="1"/>
</dbReference>
<protein>
    <submittedName>
        <fullName evidence="7">Porin</fullName>
    </submittedName>
</protein>
<dbReference type="Proteomes" id="UP000503003">
    <property type="component" value="Chromosome 2"/>
</dbReference>
<gene>
    <name evidence="7" type="ORF">G5S32_18205</name>
</gene>
<comment type="subcellular location">
    <subcellularLocation>
        <location evidence="1">Cell outer membrane</location>
        <topology evidence="1">Multi-pass membrane protein</topology>
    </subcellularLocation>
</comment>
<accession>A0A6G7CPA8</accession>
<feature type="chain" id="PRO_5026280085" evidence="5">
    <location>
        <begin position="23"/>
        <end position="347"/>
    </location>
</feature>
<dbReference type="EMBL" id="CP049332">
    <property type="protein sequence ID" value="QIH43914.1"/>
    <property type="molecule type" value="Genomic_DNA"/>
</dbReference>
<evidence type="ECO:0000256" key="3">
    <source>
        <dbReference type="ARBA" id="ARBA00022729"/>
    </source>
</evidence>
<dbReference type="KEGG" id="vzi:G5S32_18205"/>
<evidence type="ECO:0000256" key="4">
    <source>
        <dbReference type="ARBA" id="ARBA00023136"/>
    </source>
</evidence>
<keyword evidence="4" id="KW-0472">Membrane</keyword>
<dbReference type="RefSeq" id="WP_165313580.1">
    <property type="nucleotide sequence ID" value="NZ_CP049332.1"/>
</dbReference>
<dbReference type="InterPro" id="IPR033900">
    <property type="entry name" value="Gram_neg_porin_domain"/>
</dbReference>
<evidence type="ECO:0000256" key="1">
    <source>
        <dbReference type="ARBA" id="ARBA00004571"/>
    </source>
</evidence>
<dbReference type="GO" id="GO:0015288">
    <property type="term" value="F:porin activity"/>
    <property type="evidence" value="ECO:0007669"/>
    <property type="project" value="InterPro"/>
</dbReference>
<dbReference type="CDD" id="cd00342">
    <property type="entry name" value="gram_neg_porins"/>
    <property type="match status" value="1"/>
</dbReference>
<dbReference type="InterPro" id="IPR023614">
    <property type="entry name" value="Porin_dom_sf"/>
</dbReference>
<name>A0A6G7CPA8_9VIBR</name>
<evidence type="ECO:0000313" key="7">
    <source>
        <dbReference type="EMBL" id="QIH43914.1"/>
    </source>
</evidence>
<dbReference type="PANTHER" id="PTHR34501:SF2">
    <property type="entry name" value="OUTER MEMBRANE PORIN F-RELATED"/>
    <property type="match status" value="1"/>
</dbReference>
<comment type="similarity">
    <text evidence="2">Belongs to the Gram-negative porin family.</text>
</comment>
<feature type="domain" description="Porin" evidence="6">
    <location>
        <begin position="16"/>
        <end position="325"/>
    </location>
</feature>
<evidence type="ECO:0000313" key="8">
    <source>
        <dbReference type="Proteomes" id="UP000503003"/>
    </source>
</evidence>
<reference evidence="7 8" key="1">
    <citation type="submission" date="2020-02" db="EMBL/GenBank/DDBJ databases">
        <title>A complete genome of a marine bacterium Vibrio sp. ZWAL4003 isolated from the mangrove sediment with the ability to degrade polysaccharides.</title>
        <authorList>
            <person name="Wu J."/>
            <person name="Qu W."/>
            <person name="Zeng R."/>
        </authorList>
    </citation>
    <scope>NUCLEOTIDE SEQUENCE [LARGE SCALE GENOMIC DNA]</scope>
    <source>
        <strain evidence="7 8">ZWAL4003</strain>
    </source>
</reference>
<dbReference type="Pfam" id="PF13609">
    <property type="entry name" value="Porin_4"/>
    <property type="match status" value="1"/>
</dbReference>
<dbReference type="GO" id="GO:0034220">
    <property type="term" value="P:monoatomic ion transmembrane transport"/>
    <property type="evidence" value="ECO:0007669"/>
    <property type="project" value="InterPro"/>
</dbReference>
<keyword evidence="3 5" id="KW-0732">Signal</keyword>
<dbReference type="PANTHER" id="PTHR34501">
    <property type="entry name" value="PROTEIN YDDL-RELATED"/>
    <property type="match status" value="1"/>
</dbReference>
<keyword evidence="8" id="KW-1185">Reference proteome</keyword>
<dbReference type="Gene3D" id="2.40.160.10">
    <property type="entry name" value="Porin"/>
    <property type="match status" value="1"/>
</dbReference>
<dbReference type="AlphaFoldDB" id="A0A6G7CPA8"/>
<evidence type="ECO:0000259" key="6">
    <source>
        <dbReference type="Pfam" id="PF13609"/>
    </source>
</evidence>
<feature type="signal peptide" evidence="5">
    <location>
        <begin position="1"/>
        <end position="22"/>
    </location>
</feature>
<proteinExistence type="inferred from homology"/>
<evidence type="ECO:0000256" key="2">
    <source>
        <dbReference type="ARBA" id="ARBA00007539"/>
    </source>
</evidence>
<evidence type="ECO:0000256" key="5">
    <source>
        <dbReference type="SAM" id="SignalP"/>
    </source>
</evidence>
<dbReference type="InterPro" id="IPR001897">
    <property type="entry name" value="Porin_gammaproteobac"/>
</dbReference>